<sequence length="142" mass="17139">GSDNNNIYEDINKLQLDNIKCMIKIYNQELAYEQVVLDKNKILANWFTTPTNTEKVINDKQKFLKKYKRKGFWYPLTFYCYRPSGVGKTKYLIDEFYTKIDWNEIINLLNDSCFEVEYKYATKPSEEAYNFRQYGREDDNKK</sequence>
<evidence type="ECO:0000313" key="2">
    <source>
        <dbReference type="Proteomes" id="UP000789920"/>
    </source>
</evidence>
<accession>A0ACA9PL79</accession>
<comment type="caution">
    <text evidence="1">The sequence shown here is derived from an EMBL/GenBank/DDBJ whole genome shotgun (WGS) entry which is preliminary data.</text>
</comment>
<evidence type="ECO:0000313" key="1">
    <source>
        <dbReference type="EMBL" id="CAG8712087.1"/>
    </source>
</evidence>
<organism evidence="1 2">
    <name type="scientific">Racocetra persica</name>
    <dbReference type="NCBI Taxonomy" id="160502"/>
    <lineage>
        <taxon>Eukaryota</taxon>
        <taxon>Fungi</taxon>
        <taxon>Fungi incertae sedis</taxon>
        <taxon>Mucoromycota</taxon>
        <taxon>Glomeromycotina</taxon>
        <taxon>Glomeromycetes</taxon>
        <taxon>Diversisporales</taxon>
        <taxon>Gigasporaceae</taxon>
        <taxon>Racocetra</taxon>
    </lineage>
</organism>
<feature type="non-terminal residue" evidence="1">
    <location>
        <position position="142"/>
    </location>
</feature>
<reference evidence="1" key="1">
    <citation type="submission" date="2021-06" db="EMBL/GenBank/DDBJ databases">
        <authorList>
            <person name="Kallberg Y."/>
            <person name="Tangrot J."/>
            <person name="Rosling A."/>
        </authorList>
    </citation>
    <scope>NUCLEOTIDE SEQUENCE</scope>
    <source>
        <strain evidence="1">MA461A</strain>
    </source>
</reference>
<gene>
    <name evidence="1" type="ORF">RPERSI_LOCUS10612</name>
</gene>
<keyword evidence="2" id="KW-1185">Reference proteome</keyword>
<protein>
    <submittedName>
        <fullName evidence="1">32320_t:CDS:1</fullName>
    </submittedName>
</protein>
<feature type="non-terminal residue" evidence="1">
    <location>
        <position position="1"/>
    </location>
</feature>
<proteinExistence type="predicted"/>
<dbReference type="Proteomes" id="UP000789920">
    <property type="component" value="Unassembled WGS sequence"/>
</dbReference>
<name>A0ACA9PL79_9GLOM</name>
<dbReference type="EMBL" id="CAJVQC010021172">
    <property type="protein sequence ID" value="CAG8712087.1"/>
    <property type="molecule type" value="Genomic_DNA"/>
</dbReference>